<evidence type="ECO:0000256" key="4">
    <source>
        <dbReference type="ARBA" id="ARBA00022679"/>
    </source>
</evidence>
<evidence type="ECO:0000256" key="7">
    <source>
        <dbReference type="ARBA" id="ARBA00022989"/>
    </source>
</evidence>
<keyword evidence="7" id="KW-1133">Transmembrane helix</keyword>
<comment type="subcellular location">
    <subcellularLocation>
        <location evidence="1 10">Golgi apparatus membrane</location>
        <topology evidence="1 10">Single-pass type II membrane protein</topology>
    </subcellularLocation>
</comment>
<evidence type="ECO:0000256" key="2">
    <source>
        <dbReference type="ARBA" id="ARBA00008661"/>
    </source>
</evidence>
<evidence type="ECO:0000256" key="1">
    <source>
        <dbReference type="ARBA" id="ARBA00004323"/>
    </source>
</evidence>
<evidence type="ECO:0000256" key="3">
    <source>
        <dbReference type="ARBA" id="ARBA00022676"/>
    </source>
</evidence>
<gene>
    <name evidence="11" type="ORF">NQ317_009666</name>
</gene>
<evidence type="ECO:0000256" key="10">
    <source>
        <dbReference type="RuleBase" id="RU363063"/>
    </source>
</evidence>
<evidence type="ECO:0000313" key="12">
    <source>
        <dbReference type="Proteomes" id="UP001162164"/>
    </source>
</evidence>
<evidence type="ECO:0000256" key="8">
    <source>
        <dbReference type="ARBA" id="ARBA00023034"/>
    </source>
</evidence>
<organism evidence="11 12">
    <name type="scientific">Molorchus minor</name>
    <dbReference type="NCBI Taxonomy" id="1323400"/>
    <lineage>
        <taxon>Eukaryota</taxon>
        <taxon>Metazoa</taxon>
        <taxon>Ecdysozoa</taxon>
        <taxon>Arthropoda</taxon>
        <taxon>Hexapoda</taxon>
        <taxon>Insecta</taxon>
        <taxon>Pterygota</taxon>
        <taxon>Neoptera</taxon>
        <taxon>Endopterygota</taxon>
        <taxon>Coleoptera</taxon>
        <taxon>Polyphaga</taxon>
        <taxon>Cucujiformia</taxon>
        <taxon>Chrysomeloidea</taxon>
        <taxon>Cerambycidae</taxon>
        <taxon>Lamiinae</taxon>
        <taxon>Monochamini</taxon>
        <taxon>Molorchus</taxon>
    </lineage>
</organism>
<dbReference type="Gene3D" id="3.90.550.50">
    <property type="match status" value="1"/>
</dbReference>
<comment type="similarity">
    <text evidence="2 10">Belongs to the glycosyltransferase 31 family.</text>
</comment>
<accession>A0ABQ9JJP5</accession>
<keyword evidence="8 10" id="KW-0333">Golgi apparatus</keyword>
<dbReference type="Pfam" id="PF01762">
    <property type="entry name" value="Galactosyl_T"/>
    <property type="match status" value="1"/>
</dbReference>
<dbReference type="EMBL" id="JAPWTJ010000466">
    <property type="protein sequence ID" value="KAJ8978178.1"/>
    <property type="molecule type" value="Genomic_DNA"/>
</dbReference>
<dbReference type="PANTHER" id="PTHR11214:SF3">
    <property type="entry name" value="BETA-1,3-GALACTOSYLTRANSFERASE 6"/>
    <property type="match status" value="1"/>
</dbReference>
<sequence length="353" mass="41208">MVTINLTPIERTCKVDDTDREYNVMRNSKVKNPQLVILILSAPNNLGKRDTVRNTWLKLYDKDNENRDVGSFKIKHYFVIGSLGLNADQLLHLSSEQSEFNDILILPIYDSYKTLTEKVKRSFEWLNDQYDYGLGFKYVLKCDDDSFVNLKTLPEEINAIENTYLTDLDSSLRPALQETEYLSVNLQVNDRHIKPYNLNIYWGYFSGSARIKSRGKWKESSWIAADRYVPYAVGGGYILSKDLVTFIARNAKDLRSFNSEDVSVGFWLGPVNNVLRIHDIRFDTEWTSRGCRNFYLIIHNVSQQEMRIMYKIFLESKLFCLEEIEIRSHYVYNWSAPPSQCCKPFSESVIKLQ</sequence>
<proteinExistence type="inferred from homology"/>
<dbReference type="Proteomes" id="UP001162164">
    <property type="component" value="Unassembled WGS sequence"/>
</dbReference>
<evidence type="ECO:0000256" key="5">
    <source>
        <dbReference type="ARBA" id="ARBA00022692"/>
    </source>
</evidence>
<keyword evidence="6" id="KW-0735">Signal-anchor</keyword>
<keyword evidence="3 10" id="KW-0328">Glycosyltransferase</keyword>
<reference evidence="11" key="1">
    <citation type="journal article" date="2023" name="Insect Mol. Biol.">
        <title>Genome sequencing provides insights into the evolution of gene families encoding plant cell wall-degrading enzymes in longhorned beetles.</title>
        <authorList>
            <person name="Shin N.R."/>
            <person name="Okamura Y."/>
            <person name="Kirsch R."/>
            <person name="Pauchet Y."/>
        </authorList>
    </citation>
    <scope>NUCLEOTIDE SEQUENCE</scope>
    <source>
        <strain evidence="11">MMC_N1</strain>
    </source>
</reference>
<evidence type="ECO:0000256" key="9">
    <source>
        <dbReference type="ARBA" id="ARBA00023136"/>
    </source>
</evidence>
<keyword evidence="9" id="KW-0472">Membrane</keyword>
<evidence type="ECO:0000313" key="11">
    <source>
        <dbReference type="EMBL" id="KAJ8978178.1"/>
    </source>
</evidence>
<dbReference type="InterPro" id="IPR002659">
    <property type="entry name" value="Glyco_trans_31"/>
</dbReference>
<name>A0ABQ9JJP5_9CUCU</name>
<keyword evidence="4" id="KW-0808">Transferase</keyword>
<keyword evidence="12" id="KW-1185">Reference proteome</keyword>
<keyword evidence="5" id="KW-0812">Transmembrane</keyword>
<protein>
    <recommendedName>
        <fullName evidence="10">Hexosyltransferase</fullName>
        <ecNumber evidence="10">2.4.1.-</ecNumber>
    </recommendedName>
</protein>
<comment type="caution">
    <text evidence="11">The sequence shown here is derived from an EMBL/GenBank/DDBJ whole genome shotgun (WGS) entry which is preliminary data.</text>
</comment>
<evidence type="ECO:0000256" key="6">
    <source>
        <dbReference type="ARBA" id="ARBA00022968"/>
    </source>
</evidence>
<dbReference type="PANTHER" id="PTHR11214">
    <property type="entry name" value="BETA-1,3-N-ACETYLGLUCOSAMINYLTRANSFERASE"/>
    <property type="match status" value="1"/>
</dbReference>
<dbReference type="EC" id="2.4.1.-" evidence="10"/>